<organism evidence="2 3">
    <name type="scientific">Brenthis ino</name>
    <name type="common">lesser marbled fritillary</name>
    <dbReference type="NCBI Taxonomy" id="405034"/>
    <lineage>
        <taxon>Eukaryota</taxon>
        <taxon>Metazoa</taxon>
        <taxon>Ecdysozoa</taxon>
        <taxon>Arthropoda</taxon>
        <taxon>Hexapoda</taxon>
        <taxon>Insecta</taxon>
        <taxon>Pterygota</taxon>
        <taxon>Neoptera</taxon>
        <taxon>Endopterygota</taxon>
        <taxon>Lepidoptera</taxon>
        <taxon>Glossata</taxon>
        <taxon>Ditrysia</taxon>
        <taxon>Papilionoidea</taxon>
        <taxon>Nymphalidae</taxon>
        <taxon>Heliconiinae</taxon>
        <taxon>Argynnini</taxon>
        <taxon>Brenthis</taxon>
    </lineage>
</organism>
<dbReference type="OrthoDB" id="7481508at2759"/>
<feature type="compositionally biased region" description="Basic and acidic residues" evidence="1">
    <location>
        <begin position="57"/>
        <end position="71"/>
    </location>
</feature>
<protein>
    <submittedName>
        <fullName evidence="2">Uncharacterized protein</fullName>
    </submittedName>
</protein>
<keyword evidence="3" id="KW-1185">Reference proteome</keyword>
<name>A0A8J9YJT4_9NEOP</name>
<feature type="region of interest" description="Disordered" evidence="1">
    <location>
        <begin position="52"/>
        <end position="71"/>
    </location>
</feature>
<evidence type="ECO:0000256" key="1">
    <source>
        <dbReference type="SAM" id="MobiDB-lite"/>
    </source>
</evidence>
<dbReference type="Proteomes" id="UP000838878">
    <property type="component" value="Chromosome 7"/>
</dbReference>
<accession>A0A8J9YJT4</accession>
<evidence type="ECO:0000313" key="2">
    <source>
        <dbReference type="EMBL" id="CAH0728401.1"/>
    </source>
</evidence>
<reference evidence="2" key="1">
    <citation type="submission" date="2021-12" db="EMBL/GenBank/DDBJ databases">
        <authorList>
            <person name="Martin H S."/>
        </authorList>
    </citation>
    <scope>NUCLEOTIDE SEQUENCE</scope>
</reference>
<dbReference type="AlphaFoldDB" id="A0A8J9YJT4"/>
<proteinExistence type="predicted"/>
<gene>
    <name evidence="2" type="ORF">BINO364_LOCUS13621</name>
</gene>
<sequence length="142" mass="16265">MEDKRNDQINDSTLSEENRSTNDVCDEDFFIDDYSHLRLSYYQCRDFSCISDSSDVPDSKSNKESEDSVEDKRRKLCEYFVSQIPDLPHPSHIAASIIASASNKMDSASGFIYENSIEQGTKKNDEVLFDPSRRSTLNPNFK</sequence>
<dbReference type="EMBL" id="OV170227">
    <property type="protein sequence ID" value="CAH0728401.1"/>
    <property type="molecule type" value="Genomic_DNA"/>
</dbReference>
<evidence type="ECO:0000313" key="3">
    <source>
        <dbReference type="Proteomes" id="UP000838878"/>
    </source>
</evidence>
<feature type="region of interest" description="Disordered" evidence="1">
    <location>
        <begin position="1"/>
        <end position="21"/>
    </location>
</feature>
<feature type="non-terminal residue" evidence="2">
    <location>
        <position position="142"/>
    </location>
</feature>